<dbReference type="PANTHER" id="PTHR34067">
    <property type="entry name" value="OS04G0193200 PROTEIN"/>
    <property type="match status" value="1"/>
</dbReference>
<keyword evidence="9" id="KW-1185">Reference proteome</keyword>
<comment type="subcellular location">
    <subcellularLocation>
        <location evidence="1">Nucleus</location>
    </subcellularLocation>
</comment>
<keyword evidence="5" id="KW-0539">Nucleus</keyword>
<feature type="region of interest" description="Disordered" evidence="6">
    <location>
        <begin position="285"/>
        <end position="314"/>
    </location>
</feature>
<sequence>MRFDSVGFAFWGYVLHENGSSSNRRYLAQYVNQASGQKFFTKDDLIRYTNMESKQCDDKLPTLRKNMTSSANDQAVTAVEENERPEWLPKNWLVEVKTRKSGITFGRQYKIYVDPSTGHRFYSESEVLRFLGHAVSSKRKPEQKKRDSHSGKKVVTEKSTDYDLPSGWTKEVKIKRNLYGVRRYPYYTDPVSGYVFRSKTTALHYLETGEIAKTAFLPKKDNDDQILTNADESQLPPAKRKKVKHLADGPELVIDGETSDGSILPVLDTETFEKGQSNNDYAENELATSSTLQNPERKGSAAEKSSWRSSAACKASNRKQGKNCKIVSANNVLDSNAAADETEKKISLSCKSKNEKELDLPQGLSNQLDRLEPKQVAGVLEHVKPCQSEAIGSWVLDDKSPLQLNVHSNPEVAKQAYASTEKIIKPIEDKDILGKQPQKLETEKTSDSKSEVQPLFSSEQCLKLAIKTPKGEVPHEDAADEGLVSTPASDVLQEKNLGKTRMESKRSNVETMNSSKFEKTKELDLPSQFSIPLAGLEHEQVANEAKPPCVLVDKATQQLNVDPNATLPHQASPVTVGPEINNISSHEVFGEQPLMPETQKGGDSELEVYHLFCSDPCLEFAIKTLTGEIPLEDAISEGLVLTSVANVQQQKNLIETRTEHGSCKKTLFNPVGYGLQQGSSKHLVGHTPELVANSLSNEQVLDFAAGKIYDSKAIRYVDFTPVNLTVKSSQQLEIGPRTALEHQNFTYNATLSHDESSSKNKEPHINQTIHAQTDDENPGKLSAIPFGSSWTDWSDSFFESPFKVLTSSSPAEDSFAFQRNFHQPFDRYGSFSPITGQSVQQQQLPLNPPSLSLPKSSTTGTQKSYRKGKKKLPAKEVKS</sequence>
<evidence type="ECO:0000256" key="4">
    <source>
        <dbReference type="ARBA" id="ARBA00023163"/>
    </source>
</evidence>
<feature type="domain" description="MBD" evidence="7">
    <location>
        <begin position="78"/>
        <end position="153"/>
    </location>
</feature>
<proteinExistence type="predicted"/>
<dbReference type="SUPFAM" id="SSF54171">
    <property type="entry name" value="DNA-binding domain"/>
    <property type="match status" value="2"/>
</dbReference>
<evidence type="ECO:0000259" key="7">
    <source>
        <dbReference type="PROSITE" id="PS50982"/>
    </source>
</evidence>
<dbReference type="InterPro" id="IPR016177">
    <property type="entry name" value="DNA-bd_dom_sf"/>
</dbReference>
<evidence type="ECO:0000256" key="3">
    <source>
        <dbReference type="ARBA" id="ARBA00023125"/>
    </source>
</evidence>
<dbReference type="Gene3D" id="3.30.890.10">
    <property type="entry name" value="Methyl-cpg-binding Protein 2, Chain A"/>
    <property type="match status" value="2"/>
</dbReference>
<evidence type="ECO:0000256" key="1">
    <source>
        <dbReference type="ARBA" id="ARBA00004123"/>
    </source>
</evidence>
<feature type="region of interest" description="Disordered" evidence="6">
    <location>
        <begin position="138"/>
        <end position="158"/>
    </location>
</feature>
<dbReference type="InterPro" id="IPR001739">
    <property type="entry name" value="Methyl_CpG_DNA-bd"/>
</dbReference>
<name>A0ABR2FTA6_9ROSI</name>
<feature type="compositionally biased region" description="Polar residues" evidence="6">
    <location>
        <begin position="285"/>
        <end position="294"/>
    </location>
</feature>
<gene>
    <name evidence="8" type="ORF">V6N12_021821</name>
</gene>
<evidence type="ECO:0000313" key="8">
    <source>
        <dbReference type="EMBL" id="KAK8587324.1"/>
    </source>
</evidence>
<dbReference type="EMBL" id="JBBPBM010000004">
    <property type="protein sequence ID" value="KAK8587324.1"/>
    <property type="molecule type" value="Genomic_DNA"/>
</dbReference>
<organism evidence="8 9">
    <name type="scientific">Hibiscus sabdariffa</name>
    <name type="common">roselle</name>
    <dbReference type="NCBI Taxonomy" id="183260"/>
    <lineage>
        <taxon>Eukaryota</taxon>
        <taxon>Viridiplantae</taxon>
        <taxon>Streptophyta</taxon>
        <taxon>Embryophyta</taxon>
        <taxon>Tracheophyta</taxon>
        <taxon>Spermatophyta</taxon>
        <taxon>Magnoliopsida</taxon>
        <taxon>eudicotyledons</taxon>
        <taxon>Gunneridae</taxon>
        <taxon>Pentapetalae</taxon>
        <taxon>rosids</taxon>
        <taxon>malvids</taxon>
        <taxon>Malvales</taxon>
        <taxon>Malvaceae</taxon>
        <taxon>Malvoideae</taxon>
        <taxon>Hibiscus</taxon>
    </lineage>
</organism>
<dbReference type="PANTHER" id="PTHR34067:SF20">
    <property type="entry name" value="OS08G0206700 PROTEIN"/>
    <property type="match status" value="1"/>
</dbReference>
<accession>A0ABR2FTA6</accession>
<feature type="compositionally biased region" description="Basic and acidic residues" evidence="6">
    <location>
        <begin position="144"/>
        <end position="158"/>
    </location>
</feature>
<keyword evidence="4" id="KW-0804">Transcription</keyword>
<keyword evidence="3" id="KW-0238">DNA-binding</keyword>
<feature type="region of interest" description="Disordered" evidence="6">
    <location>
        <begin position="828"/>
        <end position="879"/>
    </location>
</feature>
<feature type="domain" description="MBD" evidence="7">
    <location>
        <begin position="154"/>
        <end position="227"/>
    </location>
</feature>
<dbReference type="InterPro" id="IPR038945">
    <property type="entry name" value="MBD13-like"/>
</dbReference>
<feature type="region of interest" description="Disordered" evidence="6">
    <location>
        <begin position="500"/>
        <end position="521"/>
    </location>
</feature>
<dbReference type="Pfam" id="PF01429">
    <property type="entry name" value="MBD"/>
    <property type="match status" value="1"/>
</dbReference>
<dbReference type="Proteomes" id="UP001472677">
    <property type="component" value="Unassembled WGS sequence"/>
</dbReference>
<evidence type="ECO:0000256" key="6">
    <source>
        <dbReference type="SAM" id="MobiDB-lite"/>
    </source>
</evidence>
<evidence type="ECO:0000256" key="5">
    <source>
        <dbReference type="ARBA" id="ARBA00023242"/>
    </source>
</evidence>
<reference evidence="8 9" key="1">
    <citation type="journal article" date="2024" name="G3 (Bethesda)">
        <title>Genome assembly of Hibiscus sabdariffa L. provides insights into metabolisms of medicinal natural products.</title>
        <authorList>
            <person name="Kim T."/>
        </authorList>
    </citation>
    <scope>NUCLEOTIDE SEQUENCE [LARGE SCALE GENOMIC DNA]</scope>
    <source>
        <strain evidence="8">TK-2024</strain>
        <tissue evidence="8">Old leaves</tissue>
    </source>
</reference>
<feature type="compositionally biased region" description="Low complexity" evidence="6">
    <location>
        <begin position="840"/>
        <end position="857"/>
    </location>
</feature>
<keyword evidence="2" id="KW-0805">Transcription regulation</keyword>
<dbReference type="PROSITE" id="PS50982">
    <property type="entry name" value="MBD"/>
    <property type="match status" value="2"/>
</dbReference>
<evidence type="ECO:0000256" key="2">
    <source>
        <dbReference type="ARBA" id="ARBA00023015"/>
    </source>
</evidence>
<evidence type="ECO:0000313" key="9">
    <source>
        <dbReference type="Proteomes" id="UP001472677"/>
    </source>
</evidence>
<protein>
    <recommendedName>
        <fullName evidence="7">MBD domain-containing protein</fullName>
    </recommendedName>
</protein>
<comment type="caution">
    <text evidence="8">The sequence shown here is derived from an EMBL/GenBank/DDBJ whole genome shotgun (WGS) entry which is preliminary data.</text>
</comment>